<gene>
    <name evidence="4" type="ORF">NJ75_03596</name>
</gene>
<evidence type="ECO:0000313" key="4">
    <source>
        <dbReference type="EMBL" id="KHS43777.1"/>
    </source>
</evidence>
<dbReference type="SMART" id="SM01130">
    <property type="entry name" value="DHDPS"/>
    <property type="match status" value="1"/>
</dbReference>
<dbReference type="InterPro" id="IPR002220">
    <property type="entry name" value="DapA-like"/>
</dbReference>
<proteinExistence type="inferred from homology"/>
<evidence type="ECO:0000256" key="2">
    <source>
        <dbReference type="PIRNR" id="PIRNR001365"/>
    </source>
</evidence>
<dbReference type="PIRSF" id="PIRSF001365">
    <property type="entry name" value="DHDPS"/>
    <property type="match status" value="1"/>
</dbReference>
<keyword evidence="5" id="KW-1185">Reference proteome</keyword>
<evidence type="ECO:0000256" key="3">
    <source>
        <dbReference type="PIRSR" id="PIRSR001365-1"/>
    </source>
</evidence>
<dbReference type="InterPro" id="IPR013785">
    <property type="entry name" value="Aldolase_TIM"/>
</dbReference>
<evidence type="ECO:0000256" key="1">
    <source>
        <dbReference type="ARBA" id="ARBA00023239"/>
    </source>
</evidence>
<dbReference type="STRING" id="48936.NJ75_03596"/>
<feature type="active site" description="Proton donor/acceptor" evidence="3">
    <location>
        <position position="147"/>
    </location>
</feature>
<dbReference type="CDD" id="cd00408">
    <property type="entry name" value="DHDPS-like"/>
    <property type="match status" value="1"/>
</dbReference>
<sequence length="320" mass="36583">MDYTRNEAKAWATKTVKGFYQCPITPMTADYKFDVDGIRYNIDKYVEMGVDGLAVGGFIAECWNVSPSDWFRYHEIVAEANAGRLDLWTIVLDPSVYTAIEKMQFVEKLGYNGAEVINPVVQLKRDDEIYAWFKYLTDHTDLAVCLYRTPVSGTVLSWDLMRRLADIDTVIGVKQGAMSRAETIKIRQLMPEGFNTMEPFEYFFLDDLRLGGTVCWGELSYMLYGKKRHFAKEYIRLAHEGKWEEARAASDQLSEVREFYHDNFLWDIARTATYASALANVKAWYEAIGLKAGPILPPVADVTPEKKEQIRAKLVELGIA</sequence>
<accession>A0A0B8ZC15</accession>
<name>A0A0B8ZC15_9SPHN</name>
<keyword evidence="1 2" id="KW-0456">Lyase</keyword>
<dbReference type="Pfam" id="PF00701">
    <property type="entry name" value="DHDPS"/>
    <property type="match status" value="1"/>
</dbReference>
<dbReference type="Gene3D" id="3.20.20.70">
    <property type="entry name" value="Aldolase class I"/>
    <property type="match status" value="1"/>
</dbReference>
<dbReference type="GO" id="GO:0008840">
    <property type="term" value="F:4-hydroxy-tetrahydrodipicolinate synthase activity"/>
    <property type="evidence" value="ECO:0007669"/>
    <property type="project" value="UniProtKB-EC"/>
</dbReference>
<dbReference type="RefSeq" id="WP_039336920.1">
    <property type="nucleotide sequence ID" value="NZ_JBNNWK010000013.1"/>
</dbReference>
<dbReference type="PANTHER" id="PTHR12128">
    <property type="entry name" value="DIHYDRODIPICOLINATE SYNTHASE"/>
    <property type="match status" value="1"/>
</dbReference>
<feature type="active site" description="Schiff-base intermediate with substrate" evidence="3">
    <location>
        <position position="174"/>
    </location>
</feature>
<dbReference type="PATRIC" id="fig|48936.3.peg.3628"/>
<dbReference type="EMBL" id="JRVC01000021">
    <property type="protein sequence ID" value="KHS43777.1"/>
    <property type="molecule type" value="Genomic_DNA"/>
</dbReference>
<dbReference type="PANTHER" id="PTHR12128:SF51">
    <property type="entry name" value="BLL4205 PROTEIN"/>
    <property type="match status" value="1"/>
</dbReference>
<reference evidence="4 5" key="1">
    <citation type="submission" date="2014-10" db="EMBL/GenBank/DDBJ databases">
        <title>Draft genome sequence of Novosphingobium subterraneum DSM 12447.</title>
        <authorList>
            <person name="Gan H.M."/>
            <person name="Gan H.Y."/>
            <person name="Savka M.A."/>
        </authorList>
    </citation>
    <scope>NUCLEOTIDE SEQUENCE [LARGE SCALE GENOMIC DNA]</scope>
    <source>
        <strain evidence="4 5">DSM 12447</strain>
    </source>
</reference>
<dbReference type="EC" id="4.3.3.7" evidence="4"/>
<evidence type="ECO:0000313" key="5">
    <source>
        <dbReference type="Proteomes" id="UP000031338"/>
    </source>
</evidence>
<organism evidence="4 5">
    <name type="scientific">Novosphingobium subterraneum</name>
    <dbReference type="NCBI Taxonomy" id="48936"/>
    <lineage>
        <taxon>Bacteria</taxon>
        <taxon>Pseudomonadati</taxon>
        <taxon>Pseudomonadota</taxon>
        <taxon>Alphaproteobacteria</taxon>
        <taxon>Sphingomonadales</taxon>
        <taxon>Sphingomonadaceae</taxon>
        <taxon>Novosphingobium</taxon>
    </lineage>
</organism>
<protein>
    <submittedName>
        <fullName evidence="4">Dihydrodipicolinate synthase</fullName>
        <ecNumber evidence="4">4.3.3.7</ecNumber>
    </submittedName>
</protein>
<dbReference type="SUPFAM" id="SSF51569">
    <property type="entry name" value="Aldolase"/>
    <property type="match status" value="1"/>
</dbReference>
<dbReference type="Proteomes" id="UP000031338">
    <property type="component" value="Unassembled WGS sequence"/>
</dbReference>
<dbReference type="AlphaFoldDB" id="A0A0B8ZC15"/>
<comment type="similarity">
    <text evidence="2">Belongs to the DapA family.</text>
</comment>
<comment type="caution">
    <text evidence="4">The sequence shown here is derived from an EMBL/GenBank/DDBJ whole genome shotgun (WGS) entry which is preliminary data.</text>
</comment>